<evidence type="ECO:0000313" key="4">
    <source>
        <dbReference type="EMBL" id="MFB9326203.1"/>
    </source>
</evidence>
<feature type="domain" description="Transcriptional regulator SgrR N-terminal HTH" evidence="3">
    <location>
        <begin position="8"/>
        <end position="103"/>
    </location>
</feature>
<protein>
    <submittedName>
        <fullName evidence="4">ABC transporter substrate-binding protein</fullName>
    </submittedName>
</protein>
<dbReference type="SUPFAM" id="SSF53850">
    <property type="entry name" value="Periplasmic binding protein-like II"/>
    <property type="match status" value="1"/>
</dbReference>
<keyword evidence="5" id="KW-1185">Reference proteome</keyword>
<evidence type="ECO:0000259" key="2">
    <source>
        <dbReference type="Pfam" id="PF00496"/>
    </source>
</evidence>
<dbReference type="Gene3D" id="3.40.190.10">
    <property type="entry name" value="Periplasmic binding protein-like II"/>
    <property type="match status" value="1"/>
</dbReference>
<organism evidence="4 5">
    <name type="scientific">Paenibacillus aurantiacus</name>
    <dbReference type="NCBI Taxonomy" id="1936118"/>
    <lineage>
        <taxon>Bacteria</taxon>
        <taxon>Bacillati</taxon>
        <taxon>Bacillota</taxon>
        <taxon>Bacilli</taxon>
        <taxon>Bacillales</taxon>
        <taxon>Paenibacillaceae</taxon>
        <taxon>Paenibacillus</taxon>
    </lineage>
</organism>
<keyword evidence="1" id="KW-0238">DNA-binding</keyword>
<comment type="caution">
    <text evidence="4">The sequence shown here is derived from an EMBL/GenBank/DDBJ whole genome shotgun (WGS) entry which is preliminary data.</text>
</comment>
<dbReference type="EMBL" id="JBHMDO010000017">
    <property type="protein sequence ID" value="MFB9326203.1"/>
    <property type="molecule type" value="Genomic_DNA"/>
</dbReference>
<dbReference type="Pfam" id="PF12793">
    <property type="entry name" value="SgrR_N"/>
    <property type="match status" value="1"/>
</dbReference>
<gene>
    <name evidence="4" type="ORF">ACFFSY_09795</name>
</gene>
<sequence>MQLLTTERYLTLFNRFSRGAAAGIPIEATLDEIAEVLYCTSRNARLIVRKLEEEGLIEWKPGLGRGNRSQVVFRIDQEAYLLEIARGQAESGDYKQAFDLLEAYGQGEETRKTFLAWLNGQFGYRKEESGEGIRATDALVFPVNQQTSTLDPAELYYAMDAQIIRQVFDRLLNYDAGGKRIVGGLAHHWTSGADATEWTFYLRKGVRFHDGRELTAADVRYTFERLRGGTSNRWLMRGVAAVEAVGSLVVRFRLNRPNRIFDRFVCSAAASVIQAGPGVAAEGGGFPAQPAGTGPFRLAPNTSCRIRLEANPDYFQGRPYLDRVDMIVMPDYCRSESYGVPADQHAADADPYGEATDDWQNIEQLCRGSTMLSLNLRRPGPQRSERFRQAVRMILDAGDMIAEIGGDRAMPAYGFCPETSSAYVPAAYSEEDIRSALRESGYDCEIFRLAIHEKHGRDARWIGERLGRWGIRTEVVVPAGGVCGADDESADGTLMNIVLAEDEVCEIETYEHESATLRRYLDSDRLNWVTGRIDEALKADSPEARRRIFRGIESMLREEACVVFLYHRRLNTLLHPSVRGVVRLNALGWIDFKDVWMEQPIGTED</sequence>
<proteinExistence type="predicted"/>
<dbReference type="RefSeq" id="WP_377493264.1">
    <property type="nucleotide sequence ID" value="NZ_JBHMDO010000017.1"/>
</dbReference>
<dbReference type="Proteomes" id="UP001589747">
    <property type="component" value="Unassembled WGS sequence"/>
</dbReference>
<dbReference type="InterPro" id="IPR000914">
    <property type="entry name" value="SBP_5_dom"/>
</dbReference>
<feature type="domain" description="Solute-binding protein family 5" evidence="2">
    <location>
        <begin position="181"/>
        <end position="439"/>
    </location>
</feature>
<dbReference type="Pfam" id="PF00496">
    <property type="entry name" value="SBP_bac_5"/>
    <property type="match status" value="1"/>
</dbReference>
<dbReference type="PANTHER" id="PTHR30290:SF72">
    <property type="entry name" value="HTH-TYPE TRANSCRIPTIONAL REGULATOR SGRR"/>
    <property type="match status" value="1"/>
</dbReference>
<dbReference type="Gene3D" id="3.10.105.10">
    <property type="entry name" value="Dipeptide-binding Protein, Domain 3"/>
    <property type="match status" value="1"/>
</dbReference>
<reference evidence="4 5" key="1">
    <citation type="submission" date="2024-09" db="EMBL/GenBank/DDBJ databases">
        <authorList>
            <person name="Sun Q."/>
            <person name="Mori K."/>
        </authorList>
    </citation>
    <scope>NUCLEOTIDE SEQUENCE [LARGE SCALE GENOMIC DNA]</scope>
    <source>
        <strain evidence="4 5">TISTR 2452</strain>
    </source>
</reference>
<dbReference type="SUPFAM" id="SSF46785">
    <property type="entry name" value="Winged helix' DNA-binding domain"/>
    <property type="match status" value="1"/>
</dbReference>
<evidence type="ECO:0000313" key="5">
    <source>
        <dbReference type="Proteomes" id="UP001589747"/>
    </source>
</evidence>
<dbReference type="InterPro" id="IPR025370">
    <property type="entry name" value="SgrR_HTH_N"/>
</dbReference>
<name>A0ABV5KP96_9BACL</name>
<evidence type="ECO:0000259" key="3">
    <source>
        <dbReference type="Pfam" id="PF12793"/>
    </source>
</evidence>
<evidence type="ECO:0000256" key="1">
    <source>
        <dbReference type="ARBA" id="ARBA00023125"/>
    </source>
</evidence>
<dbReference type="PANTHER" id="PTHR30290">
    <property type="entry name" value="PERIPLASMIC BINDING COMPONENT OF ABC TRANSPORTER"/>
    <property type="match status" value="1"/>
</dbReference>
<dbReference type="InterPro" id="IPR036390">
    <property type="entry name" value="WH_DNA-bd_sf"/>
</dbReference>
<dbReference type="InterPro" id="IPR039424">
    <property type="entry name" value="SBP_5"/>
</dbReference>
<accession>A0ABV5KP96</accession>